<dbReference type="GO" id="GO:0031428">
    <property type="term" value="C:box C/D methylation guide snoRNP complex"/>
    <property type="evidence" value="ECO:0007669"/>
    <property type="project" value="InterPro"/>
</dbReference>
<dbReference type="AlphaFoldDB" id="A0A811P1Y8"/>
<gene>
    <name evidence="1" type="ORF">NCGR_LOCUS23994</name>
</gene>
<dbReference type="InterPro" id="IPR045056">
    <property type="entry name" value="Nop56/Nop58"/>
</dbReference>
<dbReference type="PANTHER" id="PTHR10894">
    <property type="entry name" value="NUCLEOLAR PROTEIN 5 NUCLEOLAR PROTEIN NOP5 NOP58"/>
    <property type="match status" value="1"/>
</dbReference>
<dbReference type="PANTHER" id="PTHR10894:SF29">
    <property type="match status" value="1"/>
</dbReference>
<name>A0A811P1Y8_9POAL</name>
<proteinExistence type="predicted"/>
<evidence type="ECO:0000313" key="1">
    <source>
        <dbReference type="EMBL" id="CAD6235921.1"/>
    </source>
</evidence>
<organism evidence="1 2">
    <name type="scientific">Miscanthus lutarioriparius</name>
    <dbReference type="NCBI Taxonomy" id="422564"/>
    <lineage>
        <taxon>Eukaryota</taxon>
        <taxon>Viridiplantae</taxon>
        <taxon>Streptophyta</taxon>
        <taxon>Embryophyta</taxon>
        <taxon>Tracheophyta</taxon>
        <taxon>Spermatophyta</taxon>
        <taxon>Magnoliopsida</taxon>
        <taxon>Liliopsida</taxon>
        <taxon>Poales</taxon>
        <taxon>Poaceae</taxon>
        <taxon>PACMAD clade</taxon>
        <taxon>Panicoideae</taxon>
        <taxon>Andropogonodae</taxon>
        <taxon>Andropogoneae</taxon>
        <taxon>Saccharinae</taxon>
        <taxon>Miscanthus</taxon>
    </lineage>
</organism>
<comment type="caution">
    <text evidence="1">The sequence shown here is derived from an EMBL/GenBank/DDBJ whole genome shotgun (WGS) entry which is preliminary data.</text>
</comment>
<keyword evidence="2" id="KW-1185">Reference proteome</keyword>
<reference evidence="1" key="1">
    <citation type="submission" date="2020-10" db="EMBL/GenBank/DDBJ databases">
        <authorList>
            <person name="Han B."/>
            <person name="Lu T."/>
            <person name="Zhao Q."/>
            <person name="Huang X."/>
            <person name="Zhao Y."/>
        </authorList>
    </citation>
    <scope>NUCLEOTIDE SEQUENCE</scope>
</reference>
<accession>A0A811P1Y8</accession>
<sequence>MTVGRAIGWRVSFGELCLRKMFGSVYTEHLKGRKVLLEMPTGFAVFLVKDYAFEQDKNISVHFSDLECTIQALVALGFKKVDNISAAQNSDAGPGKDLVDKTFITKFGFLCYFDMNLEGFPKELSRSFDEYVGIGDTIKNGLDYAKVLAMVLVPELVKEYDFSETFSSDLASKLHQAQLFQANHEDDLTMHDLAKIMGYLDYLLYVPELRDKILMDVKLMEATLLKSLISHPRVDVGELVDFNKMEFRRVLLETPSGFAIFNVHEDVFSYLDDIWAYFTDILDARKIVFAIGFVSVDEKSVTRNSDIGPGDILEQIILRFCNAKRELVVQDTQLKAVNESKLFLRMSNAGQVTKCGRGYLGTKVCHASFYIRGKE</sequence>
<evidence type="ECO:0000313" key="2">
    <source>
        <dbReference type="Proteomes" id="UP000604825"/>
    </source>
</evidence>
<dbReference type="Proteomes" id="UP000604825">
    <property type="component" value="Unassembled WGS sequence"/>
</dbReference>
<dbReference type="GO" id="GO:0032040">
    <property type="term" value="C:small-subunit processome"/>
    <property type="evidence" value="ECO:0007669"/>
    <property type="project" value="InterPro"/>
</dbReference>
<dbReference type="GO" id="GO:0030515">
    <property type="term" value="F:snoRNA binding"/>
    <property type="evidence" value="ECO:0007669"/>
    <property type="project" value="InterPro"/>
</dbReference>
<dbReference type="EMBL" id="CAJGYO010000006">
    <property type="protein sequence ID" value="CAD6235921.1"/>
    <property type="molecule type" value="Genomic_DNA"/>
</dbReference>
<protein>
    <submittedName>
        <fullName evidence="1">Uncharacterized protein</fullName>
    </submittedName>
</protein>
<dbReference type="OrthoDB" id="1378at2759"/>